<evidence type="ECO:0000256" key="2">
    <source>
        <dbReference type="ARBA" id="ARBA00022475"/>
    </source>
</evidence>
<dbReference type="SUPFAM" id="SSF56281">
    <property type="entry name" value="Metallo-hydrolase/oxidoreductase"/>
    <property type="match status" value="1"/>
</dbReference>
<feature type="transmembrane region" description="Helical" evidence="6">
    <location>
        <begin position="422"/>
        <end position="446"/>
    </location>
</feature>
<dbReference type="InterPro" id="IPR036866">
    <property type="entry name" value="RibonucZ/Hydroxyglut_hydro"/>
</dbReference>
<dbReference type="EMBL" id="AMYT01000022">
    <property type="protein sequence ID" value="EKU26879.1"/>
    <property type="molecule type" value="Genomic_DNA"/>
</dbReference>
<feature type="transmembrane region" description="Helical" evidence="6">
    <location>
        <begin position="255"/>
        <end position="278"/>
    </location>
</feature>
<evidence type="ECO:0000259" key="7">
    <source>
        <dbReference type="SMART" id="SM00849"/>
    </source>
</evidence>
<gene>
    <name evidence="8" type="ORF">C683_1154</name>
</gene>
<protein>
    <submittedName>
        <fullName evidence="8">Late competence protein ComEC, DNA transport</fullName>
    </submittedName>
</protein>
<dbReference type="Pfam" id="PF00753">
    <property type="entry name" value="Lactamase_B"/>
    <property type="match status" value="1"/>
</dbReference>
<evidence type="ECO:0000256" key="5">
    <source>
        <dbReference type="ARBA" id="ARBA00023136"/>
    </source>
</evidence>
<feature type="transmembrane region" description="Helical" evidence="6">
    <location>
        <begin position="224"/>
        <end position="243"/>
    </location>
</feature>
<dbReference type="OrthoDB" id="9761531at2"/>
<evidence type="ECO:0000313" key="9">
    <source>
        <dbReference type="Proteomes" id="UP000016057"/>
    </source>
</evidence>
<keyword evidence="3 6" id="KW-0812">Transmembrane</keyword>
<dbReference type="PANTHER" id="PTHR30619:SF7">
    <property type="entry name" value="BETA-LACTAMASE DOMAIN PROTEIN"/>
    <property type="match status" value="1"/>
</dbReference>
<dbReference type="eggNOG" id="COG0658">
    <property type="taxonomic scope" value="Bacteria"/>
</dbReference>
<keyword evidence="4 6" id="KW-1133">Transmembrane helix</keyword>
<comment type="subcellular location">
    <subcellularLocation>
        <location evidence="1">Cell membrane</location>
        <topology evidence="1">Multi-pass membrane protein</topology>
    </subcellularLocation>
</comment>
<dbReference type="InterPro" id="IPR052159">
    <property type="entry name" value="Competence_DNA_uptake"/>
</dbReference>
<feature type="transmembrane region" description="Helical" evidence="6">
    <location>
        <begin position="54"/>
        <end position="69"/>
    </location>
</feature>
<dbReference type="RefSeq" id="WP_009491955.1">
    <property type="nucleotide sequence ID" value="NZ_AMYT01000022.1"/>
</dbReference>
<evidence type="ECO:0000313" key="8">
    <source>
        <dbReference type="EMBL" id="EKU26879.1"/>
    </source>
</evidence>
<dbReference type="Gene3D" id="3.60.15.10">
    <property type="entry name" value="Ribonuclease Z/Hydroxyacylglutathione hydrolase-like"/>
    <property type="match status" value="1"/>
</dbReference>
<dbReference type="STRING" id="1234409.C683_1154"/>
<feature type="transmembrane region" description="Helical" evidence="6">
    <location>
        <begin position="344"/>
        <end position="361"/>
    </location>
</feature>
<accession>K8Z771</accession>
<dbReference type="AlphaFoldDB" id="K8Z771"/>
<reference evidence="8 9" key="1">
    <citation type="journal article" date="2013" name="Genome Announc.">
        <title>Draft Genome Sequence of Catellicoccus marimammalium, a Novel Species Commonly Found in Gull Feces.</title>
        <authorList>
            <person name="Weigand M.R."/>
            <person name="Ryu H."/>
            <person name="Bozcek L."/>
            <person name="Konstantinidis K.T."/>
            <person name="Santo Domingo J.W."/>
        </authorList>
    </citation>
    <scope>NUCLEOTIDE SEQUENCE [LARGE SCALE GENOMIC DNA]</scope>
    <source>
        <strain evidence="8 9">M35/04/3</strain>
    </source>
</reference>
<feature type="transmembrane region" description="Helical" evidence="6">
    <location>
        <begin position="373"/>
        <end position="401"/>
    </location>
</feature>
<comment type="caution">
    <text evidence="8">The sequence shown here is derived from an EMBL/GenBank/DDBJ whole genome shotgun (WGS) entry which is preliminary data.</text>
</comment>
<dbReference type="GO" id="GO:0005886">
    <property type="term" value="C:plasma membrane"/>
    <property type="evidence" value="ECO:0007669"/>
    <property type="project" value="UniProtKB-SubCell"/>
</dbReference>
<keyword evidence="2" id="KW-1003">Cell membrane</keyword>
<keyword evidence="9" id="KW-1185">Reference proteome</keyword>
<keyword evidence="5 6" id="KW-0472">Membrane</keyword>
<dbReference type="PATRIC" id="fig|1234409.3.peg.1106"/>
<dbReference type="PANTHER" id="PTHR30619">
    <property type="entry name" value="DNA INTERNALIZATION/COMPETENCE PROTEIN COMEC/REC2"/>
    <property type="match status" value="1"/>
</dbReference>
<evidence type="ECO:0000256" key="6">
    <source>
        <dbReference type="SAM" id="Phobius"/>
    </source>
</evidence>
<evidence type="ECO:0000256" key="1">
    <source>
        <dbReference type="ARBA" id="ARBA00004651"/>
    </source>
</evidence>
<evidence type="ECO:0000256" key="3">
    <source>
        <dbReference type="ARBA" id="ARBA00022692"/>
    </source>
</evidence>
<feature type="domain" description="Metallo-beta-lactamase" evidence="7">
    <location>
        <begin position="485"/>
        <end position="687"/>
    </location>
</feature>
<dbReference type="eggNOG" id="COG2333">
    <property type="taxonomic scope" value="Bacteria"/>
</dbReference>
<dbReference type="InterPro" id="IPR035681">
    <property type="entry name" value="ComA-like_MBL"/>
</dbReference>
<name>K8Z771_9ENTE</name>
<sequence>MIEKERILIQSPLFAFLLWGVSWFFLSSSYQGLGLVLAVLVFLRLWQIQNKKEHLLLVIVCLFASFLLLEEKKIIEAPFQEQEVSWLVKPKWETKEEKENQTSLIVEYKNQEYQLWLPKKKVPSAPFSYWQIKGVVQNGQKARFQHGFHECLYFRGKHLAGKIMGKDVTVCSPFLPSWHQKMQLWIQKKVHAFPSCTQKYINQLLLGKNMTEGEVKKAYRQLGVIHLLSLSGLQVLLMVWVVRKILWQCHLPREITFFCELVLLWNIYWFCGQGIGIIRSGLQYIFLRIFQHFSLKPTLYETWGLAFCCHWLFCPSLGLQVGAVLSYLLSLFAYFCFYEKEKHGSLLFFFLLCLVMSRFFFEVSIWSTFWNFIFAPLFTYLLIPFLFGYFFIFSFFSFAPLQQLVENALRQLDQLVIFGNQYNFSLTLKPFSSILLCLCLVTFLWYWQRRFFQQKTKGLWWMLLLLFILNPCTLKKEMNVIDIGQGDAILFSGSHYAQEHYLVDCGGKIGQQGPKREDAERNLIPFLKSKGVWKIKTLFITHADWDHMGNMVALAKNFQVEQVMYSLGCDKKGTFAREKAAWQKIQPKTKFVPLIAGKQEKNQTLTWKTLWPKEEGSGRNEDSLVLQVHLGKRKCLLLGDAPKEVENQLPSLTTDFIKLGHHGSHTSSDENCLRAWKPKIALISCGYHNRFHHPHPEVLAVLKKEKIPYYRTDLQGTITYQVSLLGKEKIQVAIP</sequence>
<dbReference type="SMART" id="SM00849">
    <property type="entry name" value="Lactamase_B"/>
    <property type="match status" value="1"/>
</dbReference>
<organism evidence="8 9">
    <name type="scientific">Catellicoccus marimammalium M35/04/3</name>
    <dbReference type="NCBI Taxonomy" id="1234409"/>
    <lineage>
        <taxon>Bacteria</taxon>
        <taxon>Bacillati</taxon>
        <taxon>Bacillota</taxon>
        <taxon>Bacilli</taxon>
        <taxon>Lactobacillales</taxon>
        <taxon>Enterococcaceae</taxon>
        <taxon>Catellicoccus</taxon>
    </lineage>
</organism>
<dbReference type="CDD" id="cd07731">
    <property type="entry name" value="ComA-like_MBL-fold"/>
    <property type="match status" value="1"/>
</dbReference>
<dbReference type="InterPro" id="IPR004477">
    <property type="entry name" value="ComEC_N"/>
</dbReference>
<dbReference type="Pfam" id="PF03772">
    <property type="entry name" value="Competence"/>
    <property type="match status" value="1"/>
</dbReference>
<dbReference type="InterPro" id="IPR001279">
    <property type="entry name" value="Metallo-B-lactamas"/>
</dbReference>
<feature type="transmembrane region" description="Helical" evidence="6">
    <location>
        <begin position="12"/>
        <end position="42"/>
    </location>
</feature>
<evidence type="ECO:0000256" key="4">
    <source>
        <dbReference type="ARBA" id="ARBA00022989"/>
    </source>
</evidence>
<dbReference type="Proteomes" id="UP000016057">
    <property type="component" value="Unassembled WGS sequence"/>
</dbReference>
<proteinExistence type="predicted"/>
<feature type="transmembrane region" description="Helical" evidence="6">
    <location>
        <begin position="319"/>
        <end position="337"/>
    </location>
</feature>